<name>A0A835NLT1_9PASS</name>
<reference evidence="2 3" key="2">
    <citation type="journal article" date="2021" name="J. Hered.">
        <title>Feather Gene Expression Elucidates the Developmental Basis of Plumage Iridescence in African Starlings.</title>
        <authorList>
            <person name="Rubenstein D.R."/>
            <person name="Corvelo A."/>
            <person name="MacManes M.D."/>
            <person name="Maia R."/>
            <person name="Narzisi G."/>
            <person name="Rousaki A."/>
            <person name="Vandenabeele P."/>
            <person name="Shawkey M.D."/>
            <person name="Solomon J."/>
        </authorList>
    </citation>
    <scope>NUCLEOTIDE SEQUENCE [LARGE SCALE GENOMIC DNA]</scope>
    <source>
        <strain evidence="2">SS15</strain>
    </source>
</reference>
<protein>
    <submittedName>
        <fullName evidence="1">Uncharacterized protein</fullName>
    </submittedName>
</protein>
<organism evidence="1">
    <name type="scientific">Lamprotornis superbus</name>
    <dbReference type="NCBI Taxonomy" id="245042"/>
    <lineage>
        <taxon>Eukaryota</taxon>
        <taxon>Metazoa</taxon>
        <taxon>Chordata</taxon>
        <taxon>Craniata</taxon>
        <taxon>Vertebrata</taxon>
        <taxon>Euteleostomi</taxon>
        <taxon>Archelosauria</taxon>
        <taxon>Archosauria</taxon>
        <taxon>Dinosauria</taxon>
        <taxon>Saurischia</taxon>
        <taxon>Theropoda</taxon>
        <taxon>Coelurosauria</taxon>
        <taxon>Aves</taxon>
        <taxon>Neognathae</taxon>
        <taxon>Neoaves</taxon>
        <taxon>Telluraves</taxon>
        <taxon>Australaves</taxon>
        <taxon>Passeriformes</taxon>
        <taxon>Sturnidae</taxon>
        <taxon>Lamprotornis</taxon>
    </lineage>
</organism>
<proteinExistence type="predicted"/>
<keyword evidence="3" id="KW-1185">Reference proteome</keyword>
<evidence type="ECO:0000313" key="2">
    <source>
        <dbReference type="EMBL" id="KAI1236469.1"/>
    </source>
</evidence>
<dbReference type="EMBL" id="JADDUC010000125">
    <property type="protein sequence ID" value="KAG0117957.1"/>
    <property type="molecule type" value="Genomic_DNA"/>
</dbReference>
<evidence type="ECO:0000313" key="3">
    <source>
        <dbReference type="Proteomes" id="UP000618051"/>
    </source>
</evidence>
<comment type="caution">
    <text evidence="1">The sequence shown here is derived from an EMBL/GenBank/DDBJ whole genome shotgun (WGS) entry which is preliminary data.</text>
</comment>
<reference evidence="2" key="3">
    <citation type="submission" date="2022-01" db="EMBL/GenBank/DDBJ databases">
        <authorList>
            <person name="Rubenstein D.R."/>
        </authorList>
    </citation>
    <scope>NUCLEOTIDE SEQUENCE</scope>
    <source>
        <strain evidence="2">SS15</strain>
        <tissue evidence="2">Liver</tissue>
    </source>
</reference>
<dbReference type="Proteomes" id="UP000618051">
    <property type="component" value="Unassembled WGS sequence"/>
</dbReference>
<sequence length="94" mass="9504">MLRWQSSVCSGVTMLELPSPPTCSVPQCRGPCAVGCVCINPSQAFWSTAVCSELGFGINARLFGIKAASATQPGLGADTPGVVLCIGSAVASQS</sequence>
<evidence type="ECO:0000313" key="1">
    <source>
        <dbReference type="EMBL" id="KAG0117957.1"/>
    </source>
</evidence>
<reference evidence="1" key="1">
    <citation type="submission" date="2020-10" db="EMBL/GenBank/DDBJ databases">
        <title>Feather gene expression reveals the developmental basis of iridescence in African starlings.</title>
        <authorList>
            <person name="Rubenstein D.R."/>
        </authorList>
    </citation>
    <scope>NUCLEOTIDE SEQUENCE</scope>
    <source>
        <strain evidence="1">SS15</strain>
        <tissue evidence="1">Liver</tissue>
    </source>
</reference>
<dbReference type="AlphaFoldDB" id="A0A835NLT1"/>
<accession>A0A835NLT1</accession>
<dbReference type="EMBL" id="JADDUC020000009">
    <property type="protein sequence ID" value="KAI1236469.1"/>
    <property type="molecule type" value="Genomic_DNA"/>
</dbReference>
<gene>
    <name evidence="2" type="ORF">IHE44_0014717</name>
    <name evidence="1" type="ORF">IHE44_001964</name>
</gene>